<evidence type="ECO:0000313" key="10">
    <source>
        <dbReference type="Proteomes" id="UP000321103"/>
    </source>
</evidence>
<keyword evidence="10" id="KW-1185">Reference proteome</keyword>
<dbReference type="PANTHER" id="PTHR30193:SF1">
    <property type="entry name" value="ABC TRANSPORTER PERMEASE PROTEIN YESP-RELATED"/>
    <property type="match status" value="1"/>
</dbReference>
<dbReference type="PANTHER" id="PTHR30193">
    <property type="entry name" value="ABC TRANSPORTER PERMEASE PROTEIN"/>
    <property type="match status" value="1"/>
</dbReference>
<keyword evidence="2" id="KW-0813">Transport</keyword>
<evidence type="ECO:0000256" key="4">
    <source>
        <dbReference type="ARBA" id="ARBA00022692"/>
    </source>
</evidence>
<feature type="compositionally biased region" description="Low complexity" evidence="7">
    <location>
        <begin position="140"/>
        <end position="184"/>
    </location>
</feature>
<dbReference type="GO" id="GO:0005886">
    <property type="term" value="C:plasma membrane"/>
    <property type="evidence" value="ECO:0007669"/>
    <property type="project" value="UniProtKB-SubCell"/>
</dbReference>
<feature type="region of interest" description="Disordered" evidence="7">
    <location>
        <begin position="140"/>
        <end position="194"/>
    </location>
</feature>
<dbReference type="InterPro" id="IPR035906">
    <property type="entry name" value="MetI-like_sf"/>
</dbReference>
<gene>
    <name evidence="9" type="ORF">KTU01_26140</name>
</gene>
<evidence type="ECO:0000313" key="9">
    <source>
        <dbReference type="EMBL" id="GEO96491.1"/>
    </source>
</evidence>
<keyword evidence="5 8" id="KW-1133">Transmembrane helix</keyword>
<dbReference type="SUPFAM" id="SSF161098">
    <property type="entry name" value="MetI-like"/>
    <property type="match status" value="1"/>
</dbReference>
<dbReference type="AlphaFoldDB" id="A0A512IFL3"/>
<dbReference type="InterPro" id="IPR051393">
    <property type="entry name" value="ABC_transporter_permease"/>
</dbReference>
<evidence type="ECO:0000256" key="1">
    <source>
        <dbReference type="ARBA" id="ARBA00004651"/>
    </source>
</evidence>
<evidence type="ECO:0000256" key="5">
    <source>
        <dbReference type="ARBA" id="ARBA00022989"/>
    </source>
</evidence>
<evidence type="ECO:0008006" key="11">
    <source>
        <dbReference type="Google" id="ProtNLM"/>
    </source>
</evidence>
<reference evidence="9 10" key="1">
    <citation type="submission" date="2019-07" db="EMBL/GenBank/DDBJ databases">
        <title>Whole genome shotgun sequence of Kocuria turfanensis NBRC 107627.</title>
        <authorList>
            <person name="Hosoyama A."/>
            <person name="Uohara A."/>
            <person name="Ohji S."/>
            <person name="Ichikawa N."/>
        </authorList>
    </citation>
    <scope>NUCLEOTIDE SEQUENCE [LARGE SCALE GENOMIC DNA]</scope>
    <source>
        <strain evidence="9 10">NBRC 107627</strain>
    </source>
</reference>
<comment type="caution">
    <text evidence="9">The sequence shown here is derived from an EMBL/GenBank/DDBJ whole genome shotgun (WGS) entry which is preliminary data.</text>
</comment>
<sequence length="194" mass="20973">MSAVEEITRKGLPGGRGKRAAGRQGPRPDRRDNKAAAVFLAPWIVGLVVITLGPMLMSLYLSFTDYNLMRSPDWIGLENFSRMLEDARLHNSLKVTFTYVFVGVPLQLALALAIAMVLDRGLRGLAFYRSVFYLRPCSAPPWRSRSCGSSSSGPAGWSTRCWPSSASRASGGSRTPGRRSAASSCCTCGPSGPR</sequence>
<keyword evidence="4 8" id="KW-0812">Transmembrane</keyword>
<keyword evidence="3" id="KW-1003">Cell membrane</keyword>
<dbReference type="Gene3D" id="1.10.3720.10">
    <property type="entry name" value="MetI-like"/>
    <property type="match status" value="1"/>
</dbReference>
<evidence type="ECO:0000256" key="7">
    <source>
        <dbReference type="SAM" id="MobiDB-lite"/>
    </source>
</evidence>
<evidence type="ECO:0000256" key="2">
    <source>
        <dbReference type="ARBA" id="ARBA00022448"/>
    </source>
</evidence>
<feature type="region of interest" description="Disordered" evidence="7">
    <location>
        <begin position="1"/>
        <end position="31"/>
    </location>
</feature>
<proteinExistence type="predicted"/>
<accession>A0A512IFL3</accession>
<feature type="transmembrane region" description="Helical" evidence="8">
    <location>
        <begin position="97"/>
        <end position="118"/>
    </location>
</feature>
<dbReference type="EMBL" id="BJZS01000088">
    <property type="protein sequence ID" value="GEO96491.1"/>
    <property type="molecule type" value="Genomic_DNA"/>
</dbReference>
<protein>
    <recommendedName>
        <fullName evidence="11">ABC transmembrane type-1 domain-containing protein</fullName>
    </recommendedName>
</protein>
<evidence type="ECO:0000256" key="6">
    <source>
        <dbReference type="ARBA" id="ARBA00023136"/>
    </source>
</evidence>
<feature type="transmembrane region" description="Helical" evidence="8">
    <location>
        <begin position="37"/>
        <end position="63"/>
    </location>
</feature>
<evidence type="ECO:0000256" key="8">
    <source>
        <dbReference type="SAM" id="Phobius"/>
    </source>
</evidence>
<dbReference type="Proteomes" id="UP000321103">
    <property type="component" value="Unassembled WGS sequence"/>
</dbReference>
<organism evidence="9 10">
    <name type="scientific">Kocuria turfanensis</name>
    <dbReference type="NCBI Taxonomy" id="388357"/>
    <lineage>
        <taxon>Bacteria</taxon>
        <taxon>Bacillati</taxon>
        <taxon>Actinomycetota</taxon>
        <taxon>Actinomycetes</taxon>
        <taxon>Micrococcales</taxon>
        <taxon>Micrococcaceae</taxon>
        <taxon>Kocuria</taxon>
    </lineage>
</organism>
<name>A0A512IFL3_9MICC</name>
<evidence type="ECO:0000256" key="3">
    <source>
        <dbReference type="ARBA" id="ARBA00022475"/>
    </source>
</evidence>
<keyword evidence="6 8" id="KW-0472">Membrane</keyword>
<comment type="subcellular location">
    <subcellularLocation>
        <location evidence="1">Cell membrane</location>
        <topology evidence="1">Multi-pass membrane protein</topology>
    </subcellularLocation>
</comment>